<dbReference type="OMA" id="WHIGDYN"/>
<dbReference type="GO" id="GO:0010436">
    <property type="term" value="F:carotenoid dioxygenase activity"/>
    <property type="evidence" value="ECO:0007669"/>
    <property type="project" value="TreeGrafter"/>
</dbReference>
<gene>
    <name evidence="6" type="ORF">DACRYDRAFT_114822</name>
</gene>
<evidence type="ECO:0000256" key="5">
    <source>
        <dbReference type="PIRSR" id="PIRSR604294-1"/>
    </source>
</evidence>
<sequence length="549" mass="60532">MTILGLDEDPHNWADDRTPPPDLHAANELAFSNAPETLEPISLPVQGTLSPWLQGVLYRTGPGTYSVPSPKAKGGTVDIQHWFDALGINHRFSISPKGVEYSARKSCLSAEEEIAREGKVPGITFGETDPCEKLFHKSFAAFRRTLGSGQAAQTHKKPDGQNAQVTFSLDMPGFPRKKIPDRLVAREPKAGEGPKYLVAKTDASLLQLLDPDTLEPLALAIYRSVHPELTGELAAAHACTDFKGAYYNFVVNVGPRPVYKVFRISKDGEVKILAEVTDAPLAYIHSFAMTGRYVILCVWASEITNYGLSVLYHGNLAQSISTTPTHPTTFYVIDRHSGGLVAKYTTPPFFCFHQLNAYDDPETEDVIIDLAAYPDASFIQLLYVKELRQGLKEQFGKARRYRLSDPSKTSAATSATREAQVEWTTDGSIELPTVRPEVYHKPYRFAYTITLTRNTLLFADTIVKFDVSTSPPTAQHWYAAPGQTVGEALFVSRPGSTEEDDGVLLTVVLDGVRRRSFLLVLDARTRGELARAEAPEGKWLSAGFHGVFI</sequence>
<feature type="binding site" evidence="5">
    <location>
        <position position="545"/>
    </location>
    <ligand>
        <name>Fe cation</name>
        <dbReference type="ChEBI" id="CHEBI:24875"/>
        <note>catalytic</note>
    </ligand>
</feature>
<proteinExistence type="inferred from homology"/>
<comment type="cofactor">
    <cofactor evidence="5">
        <name>Fe(2+)</name>
        <dbReference type="ChEBI" id="CHEBI:29033"/>
    </cofactor>
    <text evidence="5">Binds 1 Fe(2+) ion per subunit.</text>
</comment>
<keyword evidence="7" id="KW-1185">Reference proteome</keyword>
<dbReference type="Proteomes" id="UP000030653">
    <property type="component" value="Unassembled WGS sequence"/>
</dbReference>
<feature type="binding site" evidence="5">
    <location>
        <position position="285"/>
    </location>
    <ligand>
        <name>Fe cation</name>
        <dbReference type="ChEBI" id="CHEBI:24875"/>
        <note>catalytic</note>
    </ligand>
</feature>
<dbReference type="GO" id="GO:0016121">
    <property type="term" value="P:carotene catabolic process"/>
    <property type="evidence" value="ECO:0007669"/>
    <property type="project" value="TreeGrafter"/>
</dbReference>
<evidence type="ECO:0000256" key="4">
    <source>
        <dbReference type="ARBA" id="ARBA00023004"/>
    </source>
</evidence>
<dbReference type="RefSeq" id="XP_040631410.1">
    <property type="nucleotide sequence ID" value="XM_040769884.1"/>
</dbReference>
<dbReference type="OrthoDB" id="407010at2759"/>
<dbReference type="Pfam" id="PF03055">
    <property type="entry name" value="RPE65"/>
    <property type="match status" value="1"/>
</dbReference>
<feature type="binding site" evidence="5">
    <location>
        <position position="353"/>
    </location>
    <ligand>
        <name>Fe cation</name>
        <dbReference type="ChEBI" id="CHEBI:24875"/>
        <note>catalytic</note>
    </ligand>
</feature>
<dbReference type="PANTHER" id="PTHR10543:SF24">
    <property type="entry name" value="CAROTENOID ISOMEROOXYGENASE"/>
    <property type="match status" value="1"/>
</dbReference>
<reference evidence="6 7" key="1">
    <citation type="journal article" date="2012" name="Science">
        <title>The Paleozoic origin of enzymatic lignin decomposition reconstructed from 31 fungal genomes.</title>
        <authorList>
            <person name="Floudas D."/>
            <person name="Binder M."/>
            <person name="Riley R."/>
            <person name="Barry K."/>
            <person name="Blanchette R.A."/>
            <person name="Henrissat B."/>
            <person name="Martinez A.T."/>
            <person name="Otillar R."/>
            <person name="Spatafora J.W."/>
            <person name="Yadav J.S."/>
            <person name="Aerts A."/>
            <person name="Benoit I."/>
            <person name="Boyd A."/>
            <person name="Carlson A."/>
            <person name="Copeland A."/>
            <person name="Coutinho P.M."/>
            <person name="de Vries R.P."/>
            <person name="Ferreira P."/>
            <person name="Findley K."/>
            <person name="Foster B."/>
            <person name="Gaskell J."/>
            <person name="Glotzer D."/>
            <person name="Gorecki P."/>
            <person name="Heitman J."/>
            <person name="Hesse C."/>
            <person name="Hori C."/>
            <person name="Igarashi K."/>
            <person name="Jurgens J.A."/>
            <person name="Kallen N."/>
            <person name="Kersten P."/>
            <person name="Kohler A."/>
            <person name="Kuees U."/>
            <person name="Kumar T.K.A."/>
            <person name="Kuo A."/>
            <person name="LaButti K."/>
            <person name="Larrondo L.F."/>
            <person name="Lindquist E."/>
            <person name="Ling A."/>
            <person name="Lombard V."/>
            <person name="Lucas S."/>
            <person name="Lundell T."/>
            <person name="Martin R."/>
            <person name="McLaughlin D.J."/>
            <person name="Morgenstern I."/>
            <person name="Morin E."/>
            <person name="Murat C."/>
            <person name="Nagy L.G."/>
            <person name="Nolan M."/>
            <person name="Ohm R.A."/>
            <person name="Patyshakuliyeva A."/>
            <person name="Rokas A."/>
            <person name="Ruiz-Duenas F.J."/>
            <person name="Sabat G."/>
            <person name="Salamov A."/>
            <person name="Samejima M."/>
            <person name="Schmutz J."/>
            <person name="Slot J.C."/>
            <person name="St John F."/>
            <person name="Stenlid J."/>
            <person name="Sun H."/>
            <person name="Sun S."/>
            <person name="Syed K."/>
            <person name="Tsang A."/>
            <person name="Wiebenga A."/>
            <person name="Young D."/>
            <person name="Pisabarro A."/>
            <person name="Eastwood D.C."/>
            <person name="Martin F."/>
            <person name="Cullen D."/>
            <person name="Grigoriev I.V."/>
            <person name="Hibbett D.S."/>
        </authorList>
    </citation>
    <scope>NUCLEOTIDE SEQUENCE [LARGE SCALE GENOMIC DNA]</scope>
    <source>
        <strain evidence="6 7">DJM-731 SS1</strain>
    </source>
</reference>
<evidence type="ECO:0000256" key="2">
    <source>
        <dbReference type="ARBA" id="ARBA00022723"/>
    </source>
</evidence>
<evidence type="ECO:0000313" key="6">
    <source>
        <dbReference type="EMBL" id="EJU04516.1"/>
    </source>
</evidence>
<evidence type="ECO:0000256" key="1">
    <source>
        <dbReference type="ARBA" id="ARBA00006787"/>
    </source>
</evidence>
<name>M5G2R4_DACPD</name>
<dbReference type="GO" id="GO:0046872">
    <property type="term" value="F:metal ion binding"/>
    <property type="evidence" value="ECO:0007669"/>
    <property type="project" value="UniProtKB-KW"/>
</dbReference>
<organism evidence="6 7">
    <name type="scientific">Dacryopinax primogenitus (strain DJM 731)</name>
    <name type="common">Brown rot fungus</name>
    <dbReference type="NCBI Taxonomy" id="1858805"/>
    <lineage>
        <taxon>Eukaryota</taxon>
        <taxon>Fungi</taxon>
        <taxon>Dikarya</taxon>
        <taxon>Basidiomycota</taxon>
        <taxon>Agaricomycotina</taxon>
        <taxon>Dacrymycetes</taxon>
        <taxon>Dacrymycetales</taxon>
        <taxon>Dacrymycetaceae</taxon>
        <taxon>Dacryopinax</taxon>
    </lineage>
</organism>
<dbReference type="InterPro" id="IPR004294">
    <property type="entry name" value="Carotenoid_Oase"/>
</dbReference>
<keyword evidence="2 5" id="KW-0479">Metal-binding</keyword>
<comment type="similarity">
    <text evidence="1">Belongs to the carotenoid oxygenase family.</text>
</comment>
<evidence type="ECO:0008006" key="8">
    <source>
        <dbReference type="Google" id="ProtNLM"/>
    </source>
</evidence>
<keyword evidence="4 5" id="KW-0408">Iron</keyword>
<dbReference type="HOGENOM" id="CLU_016472_5_0_1"/>
<evidence type="ECO:0000313" key="7">
    <source>
        <dbReference type="Proteomes" id="UP000030653"/>
    </source>
</evidence>
<dbReference type="PANTHER" id="PTHR10543">
    <property type="entry name" value="BETA-CAROTENE DIOXYGENASE"/>
    <property type="match status" value="1"/>
</dbReference>
<protein>
    <recommendedName>
        <fullName evidence="8">Carotenoid oxygenase</fullName>
    </recommendedName>
</protein>
<dbReference type="AlphaFoldDB" id="M5G2R4"/>
<dbReference type="GeneID" id="63684946"/>
<keyword evidence="3" id="KW-0560">Oxidoreductase</keyword>
<evidence type="ECO:0000256" key="3">
    <source>
        <dbReference type="ARBA" id="ARBA00023002"/>
    </source>
</evidence>
<dbReference type="EMBL" id="JH795858">
    <property type="protein sequence ID" value="EJU04516.1"/>
    <property type="molecule type" value="Genomic_DNA"/>
</dbReference>
<feature type="binding site" evidence="5">
    <location>
        <position position="237"/>
    </location>
    <ligand>
        <name>Fe cation</name>
        <dbReference type="ChEBI" id="CHEBI:24875"/>
        <note>catalytic</note>
    </ligand>
</feature>
<accession>M5G2R4</accession>
<dbReference type="STRING" id="1858805.M5G2R4"/>